<keyword evidence="6" id="KW-0812">Transmembrane</keyword>
<evidence type="ECO:0000256" key="4">
    <source>
        <dbReference type="ARBA" id="ARBA00023242"/>
    </source>
</evidence>
<feature type="compositionally biased region" description="Basic residues" evidence="5">
    <location>
        <begin position="9"/>
        <end position="38"/>
    </location>
</feature>
<dbReference type="InterPro" id="IPR039948">
    <property type="entry name" value="ELC1"/>
</dbReference>
<evidence type="ECO:0000256" key="6">
    <source>
        <dbReference type="SAM" id="Phobius"/>
    </source>
</evidence>
<evidence type="ECO:0000313" key="9">
    <source>
        <dbReference type="Proteomes" id="UP000280834"/>
    </source>
</evidence>
<gene>
    <name evidence="8" type="ORF">BTMF_LOCUS11863</name>
</gene>
<feature type="domain" description="SKP1 component POZ" evidence="7">
    <location>
        <begin position="57"/>
        <end position="119"/>
    </location>
</feature>
<evidence type="ECO:0000313" key="10">
    <source>
        <dbReference type="WBParaSite" id="BTMF_0001386201-mRNA-1"/>
    </source>
</evidence>
<dbReference type="SMART" id="SM00512">
    <property type="entry name" value="Skp1"/>
    <property type="match status" value="1"/>
</dbReference>
<dbReference type="GO" id="GO:0006511">
    <property type="term" value="P:ubiquitin-dependent protein catabolic process"/>
    <property type="evidence" value="ECO:0007669"/>
    <property type="project" value="InterPro"/>
</dbReference>
<dbReference type="EMBL" id="UZAG01018661">
    <property type="protein sequence ID" value="VDO40546.1"/>
    <property type="molecule type" value="Genomic_DNA"/>
</dbReference>
<keyword evidence="9" id="KW-1185">Reference proteome</keyword>
<dbReference type="Pfam" id="PF03931">
    <property type="entry name" value="Skp1_POZ"/>
    <property type="match status" value="1"/>
</dbReference>
<keyword evidence="6" id="KW-0472">Membrane</keyword>
<dbReference type="GO" id="GO:0005634">
    <property type="term" value="C:nucleus"/>
    <property type="evidence" value="ECO:0007669"/>
    <property type="project" value="UniProtKB-SubCell"/>
</dbReference>
<evidence type="ECO:0000313" key="8">
    <source>
        <dbReference type="EMBL" id="VDO40546.1"/>
    </source>
</evidence>
<feature type="region of interest" description="Disordered" evidence="5">
    <location>
        <begin position="1"/>
        <end position="45"/>
    </location>
</feature>
<dbReference type="Gene3D" id="3.30.710.10">
    <property type="entry name" value="Potassium Channel Kv1.1, Chain A"/>
    <property type="match status" value="1"/>
</dbReference>
<comment type="similarity">
    <text evidence="2">Belongs to the SKP1 family.</text>
</comment>
<dbReference type="AlphaFoldDB" id="A0A0R3R1H5"/>
<comment type="subcellular location">
    <subcellularLocation>
        <location evidence="1">Nucleus</location>
    </subcellularLocation>
</comment>
<name>A0A0R3R1H5_9BILA</name>
<dbReference type="STRING" id="42155.A0A0R3R1H5"/>
<dbReference type="InterPro" id="IPR001232">
    <property type="entry name" value="SKP1-like"/>
</dbReference>
<dbReference type="WBParaSite" id="BTMF_0001386201-mRNA-1">
    <property type="protein sequence ID" value="BTMF_0001386201-mRNA-1"/>
    <property type="gene ID" value="BTMF_0001386201"/>
</dbReference>
<protein>
    <recommendedName>
        <fullName evidence="3">Elongin-C</fullName>
    </recommendedName>
</protein>
<dbReference type="Proteomes" id="UP000280834">
    <property type="component" value="Unassembled WGS sequence"/>
</dbReference>
<dbReference type="FunFam" id="3.30.710.10:FF:000035">
    <property type="entry name" value="Elongin C transcription elongation factor"/>
    <property type="match status" value="1"/>
</dbReference>
<keyword evidence="6" id="KW-1133">Transmembrane helix</keyword>
<evidence type="ECO:0000256" key="5">
    <source>
        <dbReference type="SAM" id="MobiDB-lite"/>
    </source>
</evidence>
<accession>A0A0R3R1H5</accession>
<sequence length="270" mass="31041">MREKERKQDKRMKKTKNNRRKSVFNLNFRKKKKKKTKGRMSGSETVYGGIEGPDAMYVKLISSDGHEFIIKKDLALTSGTIKAMLSGPGSYSENETNEVNFREIPSHVLQKVCQYFAYKVRYTNSATEIPEFVIAPEVHATISSRFLHLLNISLVAFVCYANILRKMKYKRNGQVIAYRSVTAMAIDTWDSSKLADKKKERQKRIFNTSFTTNESKNEDQCKSQQLTRNDNNKSKCGNGRPEMNNEAVQENDDECVSRLKRRGVLAIENL</sequence>
<evidence type="ECO:0000259" key="7">
    <source>
        <dbReference type="Pfam" id="PF03931"/>
    </source>
</evidence>
<reference evidence="10" key="1">
    <citation type="submission" date="2017-02" db="UniProtKB">
        <authorList>
            <consortium name="WormBaseParasite"/>
        </authorList>
    </citation>
    <scope>IDENTIFICATION</scope>
</reference>
<reference evidence="8 9" key="2">
    <citation type="submission" date="2018-11" db="EMBL/GenBank/DDBJ databases">
        <authorList>
            <consortium name="Pathogen Informatics"/>
        </authorList>
    </citation>
    <scope>NUCLEOTIDE SEQUENCE [LARGE SCALE GENOMIC DNA]</scope>
</reference>
<keyword evidence="4" id="KW-0539">Nucleus</keyword>
<feature type="region of interest" description="Disordered" evidence="5">
    <location>
        <begin position="214"/>
        <end position="250"/>
    </location>
</feature>
<organism evidence="10">
    <name type="scientific">Brugia timori</name>
    <dbReference type="NCBI Taxonomy" id="42155"/>
    <lineage>
        <taxon>Eukaryota</taxon>
        <taxon>Metazoa</taxon>
        <taxon>Ecdysozoa</taxon>
        <taxon>Nematoda</taxon>
        <taxon>Chromadorea</taxon>
        <taxon>Rhabditida</taxon>
        <taxon>Spirurina</taxon>
        <taxon>Spiruromorpha</taxon>
        <taxon>Filarioidea</taxon>
        <taxon>Onchocercidae</taxon>
        <taxon>Brugia</taxon>
    </lineage>
</organism>
<dbReference type="SUPFAM" id="SSF54695">
    <property type="entry name" value="POZ domain"/>
    <property type="match status" value="1"/>
</dbReference>
<proteinExistence type="inferred from homology"/>
<feature type="transmembrane region" description="Helical" evidence="6">
    <location>
        <begin position="146"/>
        <end position="164"/>
    </location>
</feature>
<dbReference type="InterPro" id="IPR016073">
    <property type="entry name" value="Skp1_comp_POZ"/>
</dbReference>
<dbReference type="CDD" id="cd18321">
    <property type="entry name" value="BTB_POZ_EloC"/>
    <property type="match status" value="1"/>
</dbReference>
<evidence type="ECO:0000256" key="2">
    <source>
        <dbReference type="ARBA" id="ARBA00009993"/>
    </source>
</evidence>
<evidence type="ECO:0000256" key="1">
    <source>
        <dbReference type="ARBA" id="ARBA00004123"/>
    </source>
</evidence>
<dbReference type="InterPro" id="IPR011333">
    <property type="entry name" value="SKP1/BTB/POZ_sf"/>
</dbReference>
<dbReference type="PANTHER" id="PTHR20648">
    <property type="entry name" value="ELONGIN-C"/>
    <property type="match status" value="1"/>
</dbReference>
<evidence type="ECO:0000256" key="3">
    <source>
        <dbReference type="ARBA" id="ARBA00021347"/>
    </source>
</evidence>